<reference evidence="3 4" key="1">
    <citation type="submission" date="2020-02" db="EMBL/GenBank/DDBJ databases">
        <title>Aliifodinibius halophilus 2W32, complete genome.</title>
        <authorList>
            <person name="Li Y."/>
            <person name="Wu S."/>
        </authorList>
    </citation>
    <scope>NUCLEOTIDE SEQUENCE [LARGE SCALE GENOMIC DNA]</scope>
    <source>
        <strain evidence="3 4">2W32</strain>
    </source>
</reference>
<evidence type="ECO:0000256" key="2">
    <source>
        <dbReference type="SAM" id="SignalP"/>
    </source>
</evidence>
<dbReference type="RefSeq" id="WP_165266379.1">
    <property type="nucleotide sequence ID" value="NZ_JAALLS010000003.1"/>
</dbReference>
<feature type="chain" id="PRO_5027006031" description="Transglutaminase domain-containing protein" evidence="2">
    <location>
        <begin position="31"/>
        <end position="527"/>
    </location>
</feature>
<keyword evidence="4" id="KW-1185">Reference proteome</keyword>
<feature type="signal peptide" evidence="2">
    <location>
        <begin position="1"/>
        <end position="30"/>
    </location>
</feature>
<gene>
    <name evidence="3" type="ORF">G3569_04155</name>
</gene>
<organism evidence="3 4">
    <name type="scientific">Fodinibius halophilus</name>
    <dbReference type="NCBI Taxonomy" id="1736908"/>
    <lineage>
        <taxon>Bacteria</taxon>
        <taxon>Pseudomonadati</taxon>
        <taxon>Balneolota</taxon>
        <taxon>Balneolia</taxon>
        <taxon>Balneolales</taxon>
        <taxon>Balneolaceae</taxon>
        <taxon>Fodinibius</taxon>
    </lineage>
</organism>
<sequence>MRRLTSNNSFLGLLFFILLFSSILTNNARAQETFEEWKQNYLEEFKEFQNKYDKQFHKMLQQEWKEFSAEHSPDFYETPKPDIIPTVEEESPKPSKATIDLEKIEPANSRTSEKPAPEEEYPQKPSSKQKEQNITNSAVSKSGITPSFEPNVKKAKVQKSKLTFFDIPIQYSYYAAYKKRIDGPIGKKAISDFWKHLSTKDYPSFLKQMQEIRSGISLNDYGYAQLLHNIGNQIYGNNTPESTLFSWFMLTQSGFGTRIAYNKQQVYLLIKVTPEVFKTTYFPIDGSKYYGLNLNGSQSNLPSNLYTYEGSYPKSKEKELSLFFTKRPLLPEQQEQRSFSFTYQDTSYTFELPVDKQVVNYFKNYPKAKLDLYFKSRMDGPTHKNLLNALRPLLEDKNAVEKANLLLSFVQKAFKYQTDQQQFNTEKKMFPAETLYYPASDCDDRTILFSYLIEHLTDLDYIVIRYPGHLTPAVHFPTTQPKGPKVDAPISYEGKEYYVTDPTYINADAGMIMSKYRNTPPAEIFNF</sequence>
<dbReference type="AlphaFoldDB" id="A0A6M1T0M5"/>
<feature type="region of interest" description="Disordered" evidence="1">
    <location>
        <begin position="71"/>
        <end position="145"/>
    </location>
</feature>
<dbReference type="Proteomes" id="UP000479132">
    <property type="component" value="Unassembled WGS sequence"/>
</dbReference>
<name>A0A6M1T0M5_9BACT</name>
<keyword evidence="2" id="KW-0732">Signal</keyword>
<accession>A0A6M1T0M5</accession>
<evidence type="ECO:0000256" key="1">
    <source>
        <dbReference type="SAM" id="MobiDB-lite"/>
    </source>
</evidence>
<proteinExistence type="predicted"/>
<comment type="caution">
    <text evidence="3">The sequence shown here is derived from an EMBL/GenBank/DDBJ whole genome shotgun (WGS) entry which is preliminary data.</text>
</comment>
<dbReference type="EMBL" id="JAALLS010000003">
    <property type="protein sequence ID" value="NGP87537.1"/>
    <property type="molecule type" value="Genomic_DNA"/>
</dbReference>
<evidence type="ECO:0000313" key="4">
    <source>
        <dbReference type="Proteomes" id="UP000479132"/>
    </source>
</evidence>
<evidence type="ECO:0000313" key="3">
    <source>
        <dbReference type="EMBL" id="NGP87537.1"/>
    </source>
</evidence>
<feature type="compositionally biased region" description="Basic and acidic residues" evidence="1">
    <location>
        <begin position="71"/>
        <end position="80"/>
    </location>
</feature>
<feature type="compositionally biased region" description="Basic and acidic residues" evidence="1">
    <location>
        <begin position="99"/>
        <end position="117"/>
    </location>
</feature>
<evidence type="ECO:0008006" key="5">
    <source>
        <dbReference type="Google" id="ProtNLM"/>
    </source>
</evidence>
<protein>
    <recommendedName>
        <fullName evidence="5">Transglutaminase domain-containing protein</fullName>
    </recommendedName>
</protein>
<feature type="compositionally biased region" description="Polar residues" evidence="1">
    <location>
        <begin position="132"/>
        <end position="145"/>
    </location>
</feature>